<name>A0ABV6ADS7_9HYPH</name>
<evidence type="ECO:0000256" key="2">
    <source>
        <dbReference type="ARBA" id="ARBA00009477"/>
    </source>
</evidence>
<evidence type="ECO:0000259" key="6">
    <source>
        <dbReference type="Pfam" id="PF25917"/>
    </source>
</evidence>
<dbReference type="InterPro" id="IPR058626">
    <property type="entry name" value="MdtA-like_b-barrel"/>
</dbReference>
<dbReference type="EMBL" id="JBHMAA010000008">
    <property type="protein sequence ID" value="MFB9948711.1"/>
    <property type="molecule type" value="Genomic_DNA"/>
</dbReference>
<evidence type="ECO:0000256" key="1">
    <source>
        <dbReference type="ARBA" id="ARBA00004196"/>
    </source>
</evidence>
<dbReference type="Pfam" id="PF25917">
    <property type="entry name" value="BSH_RND"/>
    <property type="match status" value="1"/>
</dbReference>
<dbReference type="InterPro" id="IPR006143">
    <property type="entry name" value="RND_pump_MFP"/>
</dbReference>
<dbReference type="Gene3D" id="2.40.420.20">
    <property type="match status" value="1"/>
</dbReference>
<evidence type="ECO:0000313" key="10">
    <source>
        <dbReference type="Proteomes" id="UP001589692"/>
    </source>
</evidence>
<dbReference type="PANTHER" id="PTHR30158:SF3">
    <property type="entry name" value="MULTIDRUG EFFLUX PUMP SUBUNIT ACRA-RELATED"/>
    <property type="match status" value="1"/>
</dbReference>
<feature type="domain" description="Multidrug resistance protein MdtA-like barrel-sandwich hybrid" evidence="6">
    <location>
        <begin position="65"/>
        <end position="207"/>
    </location>
</feature>
<comment type="caution">
    <text evidence="9">The sequence shown here is derived from an EMBL/GenBank/DDBJ whole genome shotgun (WGS) entry which is preliminary data.</text>
</comment>
<dbReference type="RefSeq" id="WP_377258408.1">
    <property type="nucleotide sequence ID" value="NZ_JBHMAA010000008.1"/>
</dbReference>
<evidence type="ECO:0000259" key="8">
    <source>
        <dbReference type="Pfam" id="PF25967"/>
    </source>
</evidence>
<dbReference type="Gene3D" id="2.40.50.100">
    <property type="match status" value="1"/>
</dbReference>
<proteinExistence type="inferred from homology"/>
<evidence type="ECO:0000259" key="5">
    <source>
        <dbReference type="Pfam" id="PF25876"/>
    </source>
</evidence>
<organism evidence="9 10">
    <name type="scientific">Rhizobium puerariae</name>
    <dbReference type="NCBI Taxonomy" id="1585791"/>
    <lineage>
        <taxon>Bacteria</taxon>
        <taxon>Pseudomonadati</taxon>
        <taxon>Pseudomonadota</taxon>
        <taxon>Alphaproteobacteria</taxon>
        <taxon>Hyphomicrobiales</taxon>
        <taxon>Rhizobiaceae</taxon>
        <taxon>Rhizobium/Agrobacterium group</taxon>
        <taxon>Rhizobium</taxon>
    </lineage>
</organism>
<feature type="chain" id="PRO_5045415786" evidence="4">
    <location>
        <begin position="34"/>
        <end position="387"/>
    </location>
</feature>
<feature type="domain" description="Multidrug resistance protein MdtA-like C-terminal permuted SH3" evidence="8">
    <location>
        <begin position="302"/>
        <end position="363"/>
    </location>
</feature>
<keyword evidence="10" id="KW-1185">Reference proteome</keyword>
<protein>
    <submittedName>
        <fullName evidence="9">Efflux RND transporter periplasmic adaptor subunit</fullName>
    </submittedName>
</protein>
<sequence length="387" mass="41067">MERPDMPRNTPSGFLRCVVLVASLATIPATVYAQQQPVPSVTVESVMLKDFTLKARLPGRIKASNVAEVRPQVSGIILERLFEEGARVKEGQPLYKIDDKTYIAAVASAQASVAQARADYDLAVIQARRAEDLFTKQTGSESNRDNAIATRDKADATLQMAKAQLTSAEINLERTTIRASLTGVIGLSQTTAGALVSAEQATALTTIRALDPIYVDVTQSATDLLRWNASGGAAAFGAAGTASMILPDGTTYLHKGELKAAEPQVVPTTGMVTLRITFANPDHMLLPGLYVEVELPQAIAKNAILVPQNAVMRNTKGEAYAWVVEDEKVAVRPLTILTNSGNTWVTTAGLKAGDKVITSGFQKIAPGATVKIEQAPAKEQAAVSGSN</sequence>
<keyword evidence="4" id="KW-0732">Signal</keyword>
<dbReference type="InterPro" id="IPR058625">
    <property type="entry name" value="MdtA-like_BSH"/>
</dbReference>
<evidence type="ECO:0000256" key="4">
    <source>
        <dbReference type="SAM" id="SignalP"/>
    </source>
</evidence>
<evidence type="ECO:0000313" key="9">
    <source>
        <dbReference type="EMBL" id="MFB9948711.1"/>
    </source>
</evidence>
<comment type="similarity">
    <text evidence="2">Belongs to the membrane fusion protein (MFP) (TC 8.A.1) family.</text>
</comment>
<dbReference type="Pfam" id="PF25876">
    <property type="entry name" value="HH_MFP_RND"/>
    <property type="match status" value="1"/>
</dbReference>
<reference evidence="9 10" key="1">
    <citation type="submission" date="2024-09" db="EMBL/GenBank/DDBJ databases">
        <authorList>
            <person name="Sun Q."/>
            <person name="Mori K."/>
        </authorList>
    </citation>
    <scope>NUCLEOTIDE SEQUENCE [LARGE SCALE GENOMIC DNA]</scope>
    <source>
        <strain evidence="9 10">TBRC 4938</strain>
    </source>
</reference>
<dbReference type="InterPro" id="IPR058627">
    <property type="entry name" value="MdtA-like_C"/>
</dbReference>
<keyword evidence="3" id="KW-0175">Coiled coil</keyword>
<evidence type="ECO:0000256" key="3">
    <source>
        <dbReference type="SAM" id="Coils"/>
    </source>
</evidence>
<dbReference type="NCBIfam" id="TIGR01730">
    <property type="entry name" value="RND_mfp"/>
    <property type="match status" value="1"/>
</dbReference>
<feature type="signal peptide" evidence="4">
    <location>
        <begin position="1"/>
        <end position="33"/>
    </location>
</feature>
<comment type="subcellular location">
    <subcellularLocation>
        <location evidence="1">Cell envelope</location>
    </subcellularLocation>
</comment>
<dbReference type="Gene3D" id="2.40.30.170">
    <property type="match status" value="1"/>
</dbReference>
<dbReference type="PANTHER" id="PTHR30158">
    <property type="entry name" value="ACRA/E-RELATED COMPONENT OF DRUG EFFLUX TRANSPORTER"/>
    <property type="match status" value="1"/>
</dbReference>
<feature type="domain" description="Multidrug resistance protein MdtA-like beta-barrel" evidence="7">
    <location>
        <begin position="212"/>
        <end position="295"/>
    </location>
</feature>
<accession>A0ABV6ADS7</accession>
<dbReference type="InterPro" id="IPR058624">
    <property type="entry name" value="MdtA-like_HH"/>
</dbReference>
<dbReference type="Proteomes" id="UP001589692">
    <property type="component" value="Unassembled WGS sequence"/>
</dbReference>
<feature type="coiled-coil region" evidence="3">
    <location>
        <begin position="151"/>
        <end position="178"/>
    </location>
</feature>
<dbReference type="Pfam" id="PF25944">
    <property type="entry name" value="Beta-barrel_RND"/>
    <property type="match status" value="1"/>
</dbReference>
<gene>
    <name evidence="9" type="ORF">ACFFP0_07615</name>
</gene>
<feature type="domain" description="Multidrug resistance protein MdtA-like alpha-helical hairpin" evidence="5">
    <location>
        <begin position="106"/>
        <end position="174"/>
    </location>
</feature>
<evidence type="ECO:0000259" key="7">
    <source>
        <dbReference type="Pfam" id="PF25944"/>
    </source>
</evidence>
<dbReference type="Pfam" id="PF25967">
    <property type="entry name" value="RND-MFP_C"/>
    <property type="match status" value="1"/>
</dbReference>
<dbReference type="Gene3D" id="1.10.287.470">
    <property type="entry name" value="Helix hairpin bin"/>
    <property type="match status" value="1"/>
</dbReference>
<dbReference type="SUPFAM" id="SSF111369">
    <property type="entry name" value="HlyD-like secretion proteins"/>
    <property type="match status" value="1"/>
</dbReference>